<evidence type="ECO:0000313" key="2">
    <source>
        <dbReference type="Proteomes" id="UP000007796"/>
    </source>
</evidence>
<accession>F0XGK3</accession>
<dbReference type="RefSeq" id="XP_014172286.1">
    <property type="nucleotide sequence ID" value="XM_014316811.1"/>
</dbReference>
<evidence type="ECO:0000313" key="1">
    <source>
        <dbReference type="EMBL" id="EFX02804.1"/>
    </source>
</evidence>
<dbReference type="InParanoid" id="F0XGK3"/>
<protein>
    <submittedName>
        <fullName evidence="1">Uncharacterized protein</fullName>
    </submittedName>
</protein>
<dbReference type="OrthoDB" id="2847781at2759"/>
<reference evidence="1 2" key="1">
    <citation type="journal article" date="2011" name="Proc. Natl. Acad. Sci. U.S.A.">
        <title>Genome and transcriptome analyses of the mountain pine beetle-fungal symbiont Grosmannia clavigera, a lodgepole pine pathogen.</title>
        <authorList>
            <person name="DiGuistini S."/>
            <person name="Wang Y."/>
            <person name="Liao N.Y."/>
            <person name="Taylor G."/>
            <person name="Tanguay P."/>
            <person name="Feau N."/>
            <person name="Henrissat B."/>
            <person name="Chan S.K."/>
            <person name="Hesse-Orce U."/>
            <person name="Alamouti S.M."/>
            <person name="Tsui C.K.M."/>
            <person name="Docking R.T."/>
            <person name="Levasseur A."/>
            <person name="Haridas S."/>
            <person name="Robertson G."/>
            <person name="Birol I."/>
            <person name="Holt R.A."/>
            <person name="Marra M.A."/>
            <person name="Hamelin R.C."/>
            <person name="Hirst M."/>
            <person name="Jones S.J.M."/>
            <person name="Bohlmann J."/>
            <person name="Breuil C."/>
        </authorList>
    </citation>
    <scope>NUCLEOTIDE SEQUENCE [LARGE SCALE GENOMIC DNA]</scope>
    <source>
        <strain evidence="2">kw1407 / UAMH 11150</strain>
    </source>
</reference>
<dbReference type="Proteomes" id="UP000007796">
    <property type="component" value="Unassembled WGS sequence"/>
</dbReference>
<dbReference type="HOGENOM" id="CLU_1034593_0_0_1"/>
<name>F0XGK3_GROCL</name>
<proteinExistence type="predicted"/>
<dbReference type="AlphaFoldDB" id="F0XGK3"/>
<dbReference type="EMBL" id="GL629769">
    <property type="protein sequence ID" value="EFX02804.1"/>
    <property type="molecule type" value="Genomic_DNA"/>
</dbReference>
<keyword evidence="2" id="KW-1185">Reference proteome</keyword>
<organism evidence="2">
    <name type="scientific">Grosmannia clavigera (strain kw1407 / UAMH 11150)</name>
    <name type="common">Blue stain fungus</name>
    <name type="synonym">Graphiocladiella clavigera</name>
    <dbReference type="NCBI Taxonomy" id="655863"/>
    <lineage>
        <taxon>Eukaryota</taxon>
        <taxon>Fungi</taxon>
        <taxon>Dikarya</taxon>
        <taxon>Ascomycota</taxon>
        <taxon>Pezizomycotina</taxon>
        <taxon>Sordariomycetes</taxon>
        <taxon>Sordariomycetidae</taxon>
        <taxon>Ophiostomatales</taxon>
        <taxon>Ophiostomataceae</taxon>
        <taxon>Leptographium</taxon>
    </lineage>
</organism>
<gene>
    <name evidence="1" type="ORF">CMQ_2733</name>
</gene>
<dbReference type="GeneID" id="25975755"/>
<sequence length="269" mass="30106">MHSTFIGTPYDTLKVAHAIVSESLSAHMKAFQWANYNITTTLYSKLDLCDVGADLVLSSTLVWCPRSVSAWNFLFWLLCFATNAFNQPTGRVLGLFHPRHAVLRSMPVLYATDGVYSLLTWMGQAFVAGHGIRVGASHVLAARLVHPDGLANVDAFTGTRSHAWLRWSSFVVGVLPQYVKLLASREGMPAWVLAVEILFLIPWVVFELLTAAACPDNFRALAITARSEKEIREAVRAQETAANWRHSFPDSWLRSHLLPTFYPQIRTLH</sequence>